<comment type="function">
    <text evidence="6">Participates in both the initiation and recycling phases of transcription. In the presence of the delta subunit, RNAP displays an increased specificity of transcription, a decreased affinity for nucleic acids, and an increased efficiency of RNA synthesis because of enhanced recycling.</text>
</comment>
<evidence type="ECO:0000256" key="7">
    <source>
        <dbReference type="SAM" id="MobiDB-lite"/>
    </source>
</evidence>
<dbReference type="RefSeq" id="WP_307148942.1">
    <property type="nucleotide sequence ID" value="NZ_JAUSTU010000002.1"/>
</dbReference>
<dbReference type="HAMAP" id="MF_00357">
    <property type="entry name" value="RNApol_bact_RpoE"/>
    <property type="match status" value="1"/>
</dbReference>
<dbReference type="NCBIfam" id="TIGR04567">
    <property type="entry name" value="RNAP_delt_lowGC"/>
    <property type="match status" value="1"/>
</dbReference>
<dbReference type="InterPro" id="IPR038087">
    <property type="entry name" value="RNAP_delta_N_dom_sf"/>
</dbReference>
<reference evidence="9 10" key="1">
    <citation type="submission" date="2023-07" db="EMBL/GenBank/DDBJ databases">
        <title>Genomic Encyclopedia of Type Strains, Phase IV (KMG-IV): sequencing the most valuable type-strain genomes for metagenomic binning, comparative biology and taxonomic classification.</title>
        <authorList>
            <person name="Goeker M."/>
        </authorList>
    </citation>
    <scope>NUCLEOTIDE SEQUENCE [LARGE SCALE GENOMIC DNA]</scope>
    <source>
        <strain evidence="9 10">DSM 23948</strain>
    </source>
</reference>
<accession>A0ABT9V061</accession>
<gene>
    <name evidence="6" type="primary">rpoE</name>
    <name evidence="9" type="ORF">J2S07_000638</name>
</gene>
<evidence type="ECO:0000313" key="9">
    <source>
        <dbReference type="EMBL" id="MDQ0154334.1"/>
    </source>
</evidence>
<comment type="similarity">
    <text evidence="1 6">Belongs to the RpoE family.</text>
</comment>
<evidence type="ECO:0000256" key="4">
    <source>
        <dbReference type="ARBA" id="ARBA00022695"/>
    </source>
</evidence>
<comment type="subunit">
    <text evidence="6">RNAP is composed of a core of 2 alpha, a beta and a beta' subunits. The core is associated with a delta subunit and one of several sigma factors.</text>
</comment>
<evidence type="ECO:0000256" key="1">
    <source>
        <dbReference type="ARBA" id="ARBA00009828"/>
    </source>
</evidence>
<name>A0ABT9V061_9BACL</name>
<evidence type="ECO:0000256" key="5">
    <source>
        <dbReference type="ARBA" id="ARBA00023163"/>
    </source>
</evidence>
<comment type="caution">
    <text evidence="9">The sequence shown here is derived from an EMBL/GenBank/DDBJ whole genome shotgun (WGS) entry which is preliminary data.</text>
</comment>
<evidence type="ECO:0000256" key="2">
    <source>
        <dbReference type="ARBA" id="ARBA00022478"/>
    </source>
</evidence>
<keyword evidence="5 6" id="KW-0804">Transcription</keyword>
<keyword evidence="2 6" id="KW-0240">DNA-directed RNA polymerase</keyword>
<proteinExistence type="inferred from homology"/>
<dbReference type="PROSITE" id="PS51913">
    <property type="entry name" value="HTH_HARE"/>
    <property type="match status" value="1"/>
</dbReference>
<dbReference type="Proteomes" id="UP001231362">
    <property type="component" value="Unassembled WGS sequence"/>
</dbReference>
<sequence length="181" mass="21394">MSLNQFTQEQLKEMSLIELAYEILNSQKQPAAFKEILDEIAASLGLSEEEVRSKIAQFYTDLNIDGRFLSLGENRWGLRVWYPVDQTEEEVVTQTKPKKKKAKKVLDEDEDIDFEDVDEEELDYDDLLDDEEEIEELDEDEDFEDEELEEDLEDDLLDDEEDEFEELEEDNDFEADEDEDL</sequence>
<keyword evidence="3 6" id="KW-0808">Transferase</keyword>
<evidence type="ECO:0000259" key="8">
    <source>
        <dbReference type="PROSITE" id="PS51913"/>
    </source>
</evidence>
<dbReference type="EMBL" id="JAUSTU010000002">
    <property type="protein sequence ID" value="MDQ0154334.1"/>
    <property type="molecule type" value="Genomic_DNA"/>
</dbReference>
<feature type="compositionally biased region" description="Acidic residues" evidence="7">
    <location>
        <begin position="107"/>
        <end position="181"/>
    </location>
</feature>
<feature type="region of interest" description="Disordered" evidence="7">
    <location>
        <begin position="91"/>
        <end position="181"/>
    </location>
</feature>
<dbReference type="InterPro" id="IPR029757">
    <property type="entry name" value="RpoE"/>
</dbReference>
<protein>
    <recommendedName>
        <fullName evidence="6">Probable DNA-directed RNA polymerase subunit delta</fullName>
    </recommendedName>
    <alternativeName>
        <fullName evidence="6">RNAP delta factor</fullName>
    </alternativeName>
</protein>
<dbReference type="InterPro" id="IPR007759">
    <property type="entry name" value="Asxl_HARE-HTH"/>
</dbReference>
<evidence type="ECO:0000256" key="3">
    <source>
        <dbReference type="ARBA" id="ARBA00022679"/>
    </source>
</evidence>
<dbReference type="Pfam" id="PF05066">
    <property type="entry name" value="HARE-HTH"/>
    <property type="match status" value="1"/>
</dbReference>
<feature type="domain" description="HTH HARE-type" evidence="8">
    <location>
        <begin position="14"/>
        <end position="81"/>
    </location>
</feature>
<organism evidence="9 10">
    <name type="scientific">Anoxybacillus andreesenii</name>
    <dbReference type="NCBI Taxonomy" id="1325932"/>
    <lineage>
        <taxon>Bacteria</taxon>
        <taxon>Bacillati</taxon>
        <taxon>Bacillota</taxon>
        <taxon>Bacilli</taxon>
        <taxon>Bacillales</taxon>
        <taxon>Anoxybacillaceae</taxon>
        <taxon>Anoxybacillus</taxon>
    </lineage>
</organism>
<keyword evidence="10" id="KW-1185">Reference proteome</keyword>
<evidence type="ECO:0000313" key="10">
    <source>
        <dbReference type="Proteomes" id="UP001231362"/>
    </source>
</evidence>
<dbReference type="Gene3D" id="1.10.10.1250">
    <property type="entry name" value="RNA polymerase, subunit delta, N-terminal domain"/>
    <property type="match status" value="1"/>
</dbReference>
<dbReference type="GO" id="GO:0000428">
    <property type="term" value="C:DNA-directed RNA polymerase complex"/>
    <property type="evidence" value="ECO:0007669"/>
    <property type="project" value="UniProtKB-KW"/>
</dbReference>
<keyword evidence="4 6" id="KW-0548">Nucleotidyltransferase</keyword>
<evidence type="ECO:0000256" key="6">
    <source>
        <dbReference type="HAMAP-Rule" id="MF_00357"/>
    </source>
</evidence>